<protein>
    <submittedName>
        <fullName evidence="1">Uncharacterized protein</fullName>
    </submittedName>
</protein>
<reference evidence="1" key="1">
    <citation type="submission" date="2018-05" db="EMBL/GenBank/DDBJ databases">
        <authorList>
            <person name="Lanie J.A."/>
            <person name="Ng W.-L."/>
            <person name="Kazmierczak K.M."/>
            <person name="Andrzejewski T.M."/>
            <person name="Davidsen T.M."/>
            <person name="Wayne K.J."/>
            <person name="Tettelin H."/>
            <person name="Glass J.I."/>
            <person name="Rusch D."/>
            <person name="Podicherti R."/>
            <person name="Tsui H.-C.T."/>
            <person name="Winkler M.E."/>
        </authorList>
    </citation>
    <scope>NUCLEOTIDE SEQUENCE</scope>
</reference>
<gene>
    <name evidence="1" type="ORF">METZ01_LOCUS379566</name>
</gene>
<evidence type="ECO:0000313" key="1">
    <source>
        <dbReference type="EMBL" id="SVD26712.1"/>
    </source>
</evidence>
<dbReference type="AlphaFoldDB" id="A0A382TYC7"/>
<organism evidence="1">
    <name type="scientific">marine metagenome</name>
    <dbReference type="NCBI Taxonomy" id="408172"/>
    <lineage>
        <taxon>unclassified sequences</taxon>
        <taxon>metagenomes</taxon>
        <taxon>ecological metagenomes</taxon>
    </lineage>
</organism>
<name>A0A382TYC7_9ZZZZ</name>
<accession>A0A382TYC7</accession>
<dbReference type="EMBL" id="UINC01139888">
    <property type="protein sequence ID" value="SVD26712.1"/>
    <property type="molecule type" value="Genomic_DNA"/>
</dbReference>
<proteinExistence type="predicted"/>
<sequence>MPSSVCPALMMKITDLMVVYYENSCLA</sequence>